<gene>
    <name evidence="2" type="ORF">ZIOFF_019203</name>
</gene>
<proteinExistence type="predicted"/>
<accession>A0A8J5H757</accession>
<protein>
    <submittedName>
        <fullName evidence="2">Uncharacterized protein</fullName>
    </submittedName>
</protein>
<dbReference type="EMBL" id="JACMSC010000005">
    <property type="protein sequence ID" value="KAG6522069.1"/>
    <property type="molecule type" value="Genomic_DNA"/>
</dbReference>
<evidence type="ECO:0000313" key="3">
    <source>
        <dbReference type="Proteomes" id="UP000734854"/>
    </source>
</evidence>
<feature type="region of interest" description="Disordered" evidence="1">
    <location>
        <begin position="174"/>
        <end position="193"/>
    </location>
</feature>
<feature type="compositionally biased region" description="Low complexity" evidence="1">
    <location>
        <begin position="517"/>
        <end position="526"/>
    </location>
</feature>
<feature type="region of interest" description="Disordered" evidence="1">
    <location>
        <begin position="130"/>
        <end position="162"/>
    </location>
</feature>
<dbReference type="AlphaFoldDB" id="A0A8J5H757"/>
<keyword evidence="3" id="KW-1185">Reference proteome</keyword>
<evidence type="ECO:0000313" key="2">
    <source>
        <dbReference type="EMBL" id="KAG6522069.1"/>
    </source>
</evidence>
<feature type="compositionally biased region" description="Acidic residues" evidence="1">
    <location>
        <begin position="151"/>
        <end position="161"/>
    </location>
</feature>
<dbReference type="Proteomes" id="UP000734854">
    <property type="component" value="Unassembled WGS sequence"/>
</dbReference>
<sequence length="526" mass="58662">MRWILQPPTVSQIRNPQAVRTTTLMDGSISLAFTGYRSTGNPRPSNYNEKDIEDIQEEEFAGVFTSFIDEYGLPDSNDRWDTLGEPSGKYNFYVNYAAPPIAPFILAIKPSWGDEDDEDNNEAVFPSIWEDTPWEEDPKFDPNDLAQTEEVQTEEEEEEPESYFLGLQEQEMDYPAQAPQDQEAQWGSTDEESEAYWKQVVQHDEQIEAQLPLANGWYNPTLSQDTVIEEFLDRIPQGMPEGTWYEVYDYTEPDELEYPIFRRLAQSISKEKALASTSESAISNYKQPNEPLMGQINYPPAQGTTSQFNDNGPYKGKFKGKAMEHTTWTLPSAQQNTRAMLVLPEGIGFGHNSDRRRRDLLRSAVEGFRLVSKTISDLSLSASRGCLPARAGRGQALPGLPQALPGRRLLALCMAGGGSRCLASGRACLASGSLCLASGSPLHGRRVAARCQAMVHLMASARWQSSRAPSRRKEDRAEAKRSFWHWPLARGDAAVASASAGRPGFGQWQLRSEKASARAAKSSSRK</sequence>
<organism evidence="2 3">
    <name type="scientific">Zingiber officinale</name>
    <name type="common">Ginger</name>
    <name type="synonym">Amomum zingiber</name>
    <dbReference type="NCBI Taxonomy" id="94328"/>
    <lineage>
        <taxon>Eukaryota</taxon>
        <taxon>Viridiplantae</taxon>
        <taxon>Streptophyta</taxon>
        <taxon>Embryophyta</taxon>
        <taxon>Tracheophyta</taxon>
        <taxon>Spermatophyta</taxon>
        <taxon>Magnoliopsida</taxon>
        <taxon>Liliopsida</taxon>
        <taxon>Zingiberales</taxon>
        <taxon>Zingiberaceae</taxon>
        <taxon>Zingiber</taxon>
    </lineage>
</organism>
<reference evidence="2 3" key="1">
    <citation type="submission" date="2020-08" db="EMBL/GenBank/DDBJ databases">
        <title>Plant Genome Project.</title>
        <authorList>
            <person name="Zhang R.-G."/>
        </authorList>
    </citation>
    <scope>NUCLEOTIDE SEQUENCE [LARGE SCALE GENOMIC DNA]</scope>
    <source>
        <tissue evidence="2">Rhizome</tissue>
    </source>
</reference>
<comment type="caution">
    <text evidence="2">The sequence shown here is derived from an EMBL/GenBank/DDBJ whole genome shotgun (WGS) entry which is preliminary data.</text>
</comment>
<evidence type="ECO:0000256" key="1">
    <source>
        <dbReference type="SAM" id="MobiDB-lite"/>
    </source>
</evidence>
<feature type="compositionally biased region" description="Polar residues" evidence="1">
    <location>
        <begin position="179"/>
        <end position="188"/>
    </location>
</feature>
<feature type="region of interest" description="Disordered" evidence="1">
    <location>
        <begin position="499"/>
        <end position="526"/>
    </location>
</feature>
<name>A0A8J5H757_ZINOF</name>